<gene>
    <name evidence="1" type="ORF">BSZ32_04095</name>
</gene>
<dbReference type="AlphaFoldDB" id="A0A2S7U043"/>
<keyword evidence="2" id="KW-1185">Reference proteome</keyword>
<sequence>MAIFQMKRGKLRSMSFASLVWKLFRLLITGALEVIKGLGEEMIQDLTGAAGHVAEEFLNDAFHMTDKHIESLQTAENLGQTP</sequence>
<protein>
    <submittedName>
        <fullName evidence="1">Uncharacterized protein</fullName>
    </submittedName>
</protein>
<reference evidence="1 2" key="1">
    <citation type="submission" date="2016-12" db="EMBL/GenBank/DDBJ databases">
        <title>Study of bacterial adaptation to deep sea.</title>
        <authorList>
            <person name="Song J."/>
            <person name="Yoshizawa S."/>
            <person name="Kogure K."/>
        </authorList>
    </citation>
    <scope>NUCLEOTIDE SEQUENCE [LARGE SCALE GENOMIC DNA]</scope>
    <source>
        <strain evidence="1 2">SAORIC-165</strain>
    </source>
</reference>
<evidence type="ECO:0000313" key="1">
    <source>
        <dbReference type="EMBL" id="PQJ27764.1"/>
    </source>
</evidence>
<evidence type="ECO:0000313" key="2">
    <source>
        <dbReference type="Proteomes" id="UP000239907"/>
    </source>
</evidence>
<comment type="caution">
    <text evidence="1">The sequence shown here is derived from an EMBL/GenBank/DDBJ whole genome shotgun (WGS) entry which is preliminary data.</text>
</comment>
<organism evidence="1 2">
    <name type="scientific">Rubritalea profundi</name>
    <dbReference type="NCBI Taxonomy" id="1658618"/>
    <lineage>
        <taxon>Bacteria</taxon>
        <taxon>Pseudomonadati</taxon>
        <taxon>Verrucomicrobiota</taxon>
        <taxon>Verrucomicrobiia</taxon>
        <taxon>Verrucomicrobiales</taxon>
        <taxon>Rubritaleaceae</taxon>
        <taxon>Rubritalea</taxon>
    </lineage>
</organism>
<accession>A0A2S7U043</accession>
<name>A0A2S7U043_9BACT</name>
<dbReference type="EMBL" id="MQWA01000001">
    <property type="protein sequence ID" value="PQJ27764.1"/>
    <property type="molecule type" value="Genomic_DNA"/>
</dbReference>
<proteinExistence type="predicted"/>
<dbReference type="Proteomes" id="UP000239907">
    <property type="component" value="Unassembled WGS sequence"/>
</dbReference>